<proteinExistence type="predicted"/>
<dbReference type="EMBL" id="JXJN01015300">
    <property type="status" value="NOT_ANNOTATED_CDS"/>
    <property type="molecule type" value="Genomic_DNA"/>
</dbReference>
<dbReference type="Proteomes" id="UP000092460">
    <property type="component" value="Unassembled WGS sequence"/>
</dbReference>
<evidence type="ECO:0000313" key="2">
    <source>
        <dbReference type="Proteomes" id="UP000092460"/>
    </source>
</evidence>
<dbReference type="AlphaFoldDB" id="A0A1B0BJ08"/>
<dbReference type="EMBL" id="JXJN01015297">
    <property type="status" value="NOT_ANNOTATED_CDS"/>
    <property type="molecule type" value="Genomic_DNA"/>
</dbReference>
<sequence>MMPDKNRYWSGTGRYNPKALTWFSHWLTRSLARSLTHTRIHEWKGINNTNTHYNTALKEEKLHVCTLYALLLPLTLSYQWSHNKYNIVSSRVALIDGGFSFKQFIIRTESQFSRVFCRAKYSNNINRIKHTCTHTHTHTHTDTYTGTYNARKEGKKNSHIYECTPEYLCVYAHRIKY</sequence>
<dbReference type="VEuPathDB" id="VectorBase:GPPI031766"/>
<keyword evidence="2" id="KW-1185">Reference proteome</keyword>
<accession>A0A1B0BJ08</accession>
<reference evidence="1" key="2">
    <citation type="submission" date="2020-05" db="UniProtKB">
        <authorList>
            <consortium name="EnsemblMetazoa"/>
        </authorList>
    </citation>
    <scope>IDENTIFICATION</scope>
    <source>
        <strain evidence="1">IAEA</strain>
    </source>
</reference>
<reference evidence="2" key="1">
    <citation type="submission" date="2015-01" db="EMBL/GenBank/DDBJ databases">
        <authorList>
            <person name="Aksoy S."/>
            <person name="Warren W."/>
            <person name="Wilson R.K."/>
        </authorList>
    </citation>
    <scope>NUCLEOTIDE SEQUENCE [LARGE SCALE GENOMIC DNA]</scope>
    <source>
        <strain evidence="2">IAEA</strain>
    </source>
</reference>
<dbReference type="EMBL" id="JXJN01015299">
    <property type="status" value="NOT_ANNOTATED_CDS"/>
    <property type="molecule type" value="Genomic_DNA"/>
</dbReference>
<dbReference type="EMBL" id="JXJN01015298">
    <property type="status" value="NOT_ANNOTATED_CDS"/>
    <property type="molecule type" value="Genomic_DNA"/>
</dbReference>
<name>A0A1B0BJ08_9MUSC</name>
<dbReference type="EMBL" id="JXJN01015301">
    <property type="status" value="NOT_ANNOTATED_CDS"/>
    <property type="molecule type" value="Genomic_DNA"/>
</dbReference>
<dbReference type="EnsemblMetazoa" id="GPPI031766-RA">
    <property type="protein sequence ID" value="GPPI031766-PA"/>
    <property type="gene ID" value="GPPI031766"/>
</dbReference>
<evidence type="ECO:0000313" key="1">
    <source>
        <dbReference type="EnsemblMetazoa" id="GPPI031766-PA"/>
    </source>
</evidence>
<protein>
    <submittedName>
        <fullName evidence="1">Uncharacterized protein</fullName>
    </submittedName>
</protein>
<organism evidence="1 2">
    <name type="scientific">Glossina palpalis gambiensis</name>
    <dbReference type="NCBI Taxonomy" id="67801"/>
    <lineage>
        <taxon>Eukaryota</taxon>
        <taxon>Metazoa</taxon>
        <taxon>Ecdysozoa</taxon>
        <taxon>Arthropoda</taxon>
        <taxon>Hexapoda</taxon>
        <taxon>Insecta</taxon>
        <taxon>Pterygota</taxon>
        <taxon>Neoptera</taxon>
        <taxon>Endopterygota</taxon>
        <taxon>Diptera</taxon>
        <taxon>Brachycera</taxon>
        <taxon>Muscomorpha</taxon>
        <taxon>Hippoboscoidea</taxon>
        <taxon>Glossinidae</taxon>
        <taxon>Glossina</taxon>
    </lineage>
</organism>